<evidence type="ECO:0000313" key="3">
    <source>
        <dbReference type="Proteomes" id="UP000766698"/>
    </source>
</evidence>
<feature type="transmembrane region" description="Helical" evidence="1">
    <location>
        <begin position="27"/>
        <end position="46"/>
    </location>
</feature>
<gene>
    <name evidence="2" type="ORF">GL263_24240</name>
</gene>
<dbReference type="RefSeq" id="WP_182857878.1">
    <property type="nucleotide sequence ID" value="NZ_WMLF01000556.1"/>
</dbReference>
<evidence type="ECO:0000313" key="2">
    <source>
        <dbReference type="EMBL" id="MBB1246635.1"/>
    </source>
</evidence>
<accession>A0ABR6EMS1</accession>
<organism evidence="2 3">
    <name type="scientific">Streptomyces durbertensis</name>
    <dbReference type="NCBI Taxonomy" id="2448886"/>
    <lineage>
        <taxon>Bacteria</taxon>
        <taxon>Bacillati</taxon>
        <taxon>Actinomycetota</taxon>
        <taxon>Actinomycetes</taxon>
        <taxon>Kitasatosporales</taxon>
        <taxon>Streptomycetaceae</taxon>
        <taxon>Streptomyces</taxon>
    </lineage>
</organism>
<comment type="caution">
    <text evidence="2">The sequence shown here is derived from an EMBL/GenBank/DDBJ whole genome shotgun (WGS) entry which is preliminary data.</text>
</comment>
<keyword evidence="1" id="KW-1133">Transmembrane helix</keyword>
<reference evidence="3" key="1">
    <citation type="journal article" date="2020" name="Syst. Appl. Microbiol.">
        <title>Streptomyces alkaliterrae sp. nov., isolated from an alkaline soil, and emended descriptions of Streptomyces alkaliphilus, Streptomyces calidiresistens and Streptomyces durbertensis.</title>
        <authorList>
            <person name="Swiecimska M."/>
            <person name="Golinska P."/>
            <person name="Nouioui I."/>
            <person name="Wypij M."/>
            <person name="Rai M."/>
            <person name="Sangal V."/>
            <person name="Goodfellow M."/>
        </authorList>
    </citation>
    <scope>NUCLEOTIDE SEQUENCE [LARGE SCALE GENOMIC DNA]</scope>
    <source>
        <strain evidence="3">DSM 104538</strain>
    </source>
</reference>
<keyword evidence="1" id="KW-0472">Membrane</keyword>
<keyword evidence="3" id="KW-1185">Reference proteome</keyword>
<protein>
    <submittedName>
        <fullName evidence="2">Uncharacterized protein</fullName>
    </submittedName>
</protein>
<dbReference type="Proteomes" id="UP000766698">
    <property type="component" value="Unassembled WGS sequence"/>
</dbReference>
<name>A0ABR6EMS1_9ACTN</name>
<dbReference type="EMBL" id="WMLF01000556">
    <property type="protein sequence ID" value="MBB1246635.1"/>
    <property type="molecule type" value="Genomic_DNA"/>
</dbReference>
<evidence type="ECO:0000256" key="1">
    <source>
        <dbReference type="SAM" id="Phobius"/>
    </source>
</evidence>
<sequence length="82" mass="8835">MASNRGCDRDDEPIMLPSGHYNTKNPVGLALAVITIIGFIVFMIMITNRLGPFAPKDYSSNGSISSFDADHAQPGRSLPGRI</sequence>
<keyword evidence="1" id="KW-0812">Transmembrane</keyword>
<proteinExistence type="predicted"/>